<dbReference type="Proteomes" id="UP000236291">
    <property type="component" value="Unassembled WGS sequence"/>
</dbReference>
<dbReference type="EMBL" id="ASHM01172536">
    <property type="protein sequence ID" value="PNX64936.1"/>
    <property type="molecule type" value="Genomic_DNA"/>
</dbReference>
<gene>
    <name evidence="2" type="ORF">L195_g062353</name>
</gene>
<protein>
    <submittedName>
        <fullName evidence="2">Copia-type polyprotein</fullName>
    </submittedName>
</protein>
<dbReference type="Pfam" id="PF07727">
    <property type="entry name" value="RVT_2"/>
    <property type="match status" value="1"/>
</dbReference>
<evidence type="ECO:0000313" key="2">
    <source>
        <dbReference type="EMBL" id="PNX64936.1"/>
    </source>
</evidence>
<sequence length="75" mass="8906">VSRNTAQENWNVFQLDVKSAFLHGELLEDIYVEHPPGYQKENNKVYKLSKALYGLKQAPRAWYSTIENWFKLENF</sequence>
<dbReference type="STRING" id="57577.A0A2K3KF65"/>
<reference evidence="2 3" key="2">
    <citation type="journal article" date="2017" name="Front. Plant Sci.">
        <title>Gene Classification and Mining of Molecular Markers Useful in Red Clover (Trifolium pratense) Breeding.</title>
        <authorList>
            <person name="Istvanek J."/>
            <person name="Dluhosova J."/>
            <person name="Dluhos P."/>
            <person name="Patkova L."/>
            <person name="Nedelnik J."/>
            <person name="Repkova J."/>
        </authorList>
    </citation>
    <scope>NUCLEOTIDE SEQUENCE [LARGE SCALE GENOMIC DNA]</scope>
    <source>
        <strain evidence="3">cv. Tatra</strain>
        <tissue evidence="2">Young leaves</tissue>
    </source>
</reference>
<feature type="non-terminal residue" evidence="2">
    <location>
        <position position="1"/>
    </location>
</feature>
<accession>A0A2K3KF65</accession>
<name>A0A2K3KF65_TRIPR</name>
<dbReference type="InterPro" id="IPR043502">
    <property type="entry name" value="DNA/RNA_pol_sf"/>
</dbReference>
<feature type="domain" description="Reverse transcriptase Ty1/copia-type" evidence="1">
    <location>
        <begin position="5"/>
        <end position="75"/>
    </location>
</feature>
<dbReference type="AlphaFoldDB" id="A0A2K3KF65"/>
<dbReference type="InterPro" id="IPR013103">
    <property type="entry name" value="RVT_2"/>
</dbReference>
<evidence type="ECO:0000259" key="1">
    <source>
        <dbReference type="Pfam" id="PF07727"/>
    </source>
</evidence>
<comment type="caution">
    <text evidence="2">The sequence shown here is derived from an EMBL/GenBank/DDBJ whole genome shotgun (WGS) entry which is preliminary data.</text>
</comment>
<dbReference type="SUPFAM" id="SSF56672">
    <property type="entry name" value="DNA/RNA polymerases"/>
    <property type="match status" value="1"/>
</dbReference>
<reference evidence="2 3" key="1">
    <citation type="journal article" date="2014" name="Am. J. Bot.">
        <title>Genome assembly and annotation for red clover (Trifolium pratense; Fabaceae).</title>
        <authorList>
            <person name="Istvanek J."/>
            <person name="Jaros M."/>
            <person name="Krenek A."/>
            <person name="Repkova J."/>
        </authorList>
    </citation>
    <scope>NUCLEOTIDE SEQUENCE [LARGE SCALE GENOMIC DNA]</scope>
    <source>
        <strain evidence="3">cv. Tatra</strain>
        <tissue evidence="2">Young leaves</tissue>
    </source>
</reference>
<evidence type="ECO:0000313" key="3">
    <source>
        <dbReference type="Proteomes" id="UP000236291"/>
    </source>
</evidence>
<organism evidence="2 3">
    <name type="scientific">Trifolium pratense</name>
    <name type="common">Red clover</name>
    <dbReference type="NCBI Taxonomy" id="57577"/>
    <lineage>
        <taxon>Eukaryota</taxon>
        <taxon>Viridiplantae</taxon>
        <taxon>Streptophyta</taxon>
        <taxon>Embryophyta</taxon>
        <taxon>Tracheophyta</taxon>
        <taxon>Spermatophyta</taxon>
        <taxon>Magnoliopsida</taxon>
        <taxon>eudicotyledons</taxon>
        <taxon>Gunneridae</taxon>
        <taxon>Pentapetalae</taxon>
        <taxon>rosids</taxon>
        <taxon>fabids</taxon>
        <taxon>Fabales</taxon>
        <taxon>Fabaceae</taxon>
        <taxon>Papilionoideae</taxon>
        <taxon>50 kb inversion clade</taxon>
        <taxon>NPAAA clade</taxon>
        <taxon>Hologalegina</taxon>
        <taxon>IRL clade</taxon>
        <taxon>Trifolieae</taxon>
        <taxon>Trifolium</taxon>
    </lineage>
</organism>
<proteinExistence type="predicted"/>